<dbReference type="AlphaFoldDB" id="A0A3Q2X1X4"/>
<reference evidence="2" key="2">
    <citation type="submission" date="2025-09" db="UniProtKB">
        <authorList>
            <consortium name="Ensembl"/>
        </authorList>
    </citation>
    <scope>IDENTIFICATION</scope>
</reference>
<keyword evidence="1" id="KW-0732">Signal</keyword>
<reference evidence="2" key="1">
    <citation type="submission" date="2025-08" db="UniProtKB">
        <authorList>
            <consortium name="Ensembl"/>
        </authorList>
    </citation>
    <scope>IDENTIFICATION</scope>
</reference>
<sequence>SFIVTFYLFVGIFAQQAVPRREDQVQAGRGASWQRHRLAVRARPDYAAENRLLRTTVGTHETLWERGPLLLQMVRN</sequence>
<feature type="chain" id="PRO_5018647550" evidence="1">
    <location>
        <begin position="20"/>
        <end position="76"/>
    </location>
</feature>
<keyword evidence="3" id="KW-1185">Reference proteome</keyword>
<evidence type="ECO:0000313" key="3">
    <source>
        <dbReference type="Proteomes" id="UP000264840"/>
    </source>
</evidence>
<evidence type="ECO:0000313" key="2">
    <source>
        <dbReference type="Ensembl" id="ENSHBUP00000032566.1"/>
    </source>
</evidence>
<dbReference type="Ensembl" id="ENSHBUT00000034431.1">
    <property type="protein sequence ID" value="ENSHBUP00000032566.1"/>
    <property type="gene ID" value="ENSHBUG00000018931.1"/>
</dbReference>
<accession>A0A3Q2X1X4</accession>
<feature type="signal peptide" evidence="1">
    <location>
        <begin position="1"/>
        <end position="19"/>
    </location>
</feature>
<organism evidence="2 3">
    <name type="scientific">Haplochromis burtoni</name>
    <name type="common">Burton's mouthbrooder</name>
    <name type="synonym">Chromis burtoni</name>
    <dbReference type="NCBI Taxonomy" id="8153"/>
    <lineage>
        <taxon>Eukaryota</taxon>
        <taxon>Metazoa</taxon>
        <taxon>Chordata</taxon>
        <taxon>Craniata</taxon>
        <taxon>Vertebrata</taxon>
        <taxon>Euteleostomi</taxon>
        <taxon>Actinopterygii</taxon>
        <taxon>Neopterygii</taxon>
        <taxon>Teleostei</taxon>
        <taxon>Neoteleostei</taxon>
        <taxon>Acanthomorphata</taxon>
        <taxon>Ovalentaria</taxon>
        <taxon>Cichlomorphae</taxon>
        <taxon>Cichliformes</taxon>
        <taxon>Cichlidae</taxon>
        <taxon>African cichlids</taxon>
        <taxon>Pseudocrenilabrinae</taxon>
        <taxon>Haplochromini</taxon>
        <taxon>Haplochromis</taxon>
    </lineage>
</organism>
<evidence type="ECO:0000256" key="1">
    <source>
        <dbReference type="SAM" id="SignalP"/>
    </source>
</evidence>
<name>A0A3Q2X1X4_HAPBU</name>
<proteinExistence type="predicted"/>
<protein>
    <submittedName>
        <fullName evidence="2">Uncharacterized protein</fullName>
    </submittedName>
</protein>
<dbReference type="Proteomes" id="UP000264840">
    <property type="component" value="Unplaced"/>
</dbReference>